<feature type="signal peptide" evidence="1">
    <location>
        <begin position="1"/>
        <end position="20"/>
    </location>
</feature>
<keyword evidence="3" id="KW-1185">Reference proteome</keyword>
<gene>
    <name evidence="2" type="ORF">BKP45_07090</name>
</gene>
<evidence type="ECO:0000313" key="3">
    <source>
        <dbReference type="Proteomes" id="UP000180057"/>
    </source>
</evidence>
<reference evidence="2 3" key="1">
    <citation type="submission" date="2016-10" db="EMBL/GenBank/DDBJ databases">
        <title>Draft genome sequences of four alkaliphilic bacteria belonging to the Anaerobacillus genus.</title>
        <authorList>
            <person name="Bassil N.M."/>
            <person name="Lloyd J.R."/>
        </authorList>
    </citation>
    <scope>NUCLEOTIDE SEQUENCE [LARGE SCALE GENOMIC DNA]</scope>
    <source>
        <strain evidence="2 3">DSM 22531</strain>
    </source>
</reference>
<keyword evidence="1" id="KW-0732">Signal</keyword>
<protein>
    <recommendedName>
        <fullName evidence="4">PsbP C-terminal domain-containing protein</fullName>
    </recommendedName>
</protein>
<dbReference type="RefSeq" id="WP_071388949.1">
    <property type="nucleotide sequence ID" value="NZ_MLQS01000001.1"/>
</dbReference>
<dbReference type="EMBL" id="MLQS01000001">
    <property type="protein sequence ID" value="OIJ22394.1"/>
    <property type="molecule type" value="Genomic_DNA"/>
</dbReference>
<accession>A0A1S2MCU6</accession>
<evidence type="ECO:0008006" key="4">
    <source>
        <dbReference type="Google" id="ProtNLM"/>
    </source>
</evidence>
<sequence length="167" mass="19266">MRSKVILVLFFTLLLLGACGTDSSQSNLEKNTEPYQTEELNYLYESQLFIVADTPGWTVHQENTSNDKANVMFQNGKLRAIVTVVSNEKSLEEIKKELKASFRNVEEIEETNNYLSFKSKREESIRTEIYLHSGDGQTGILIFMTPLNDYETNQSKIIEFKNNVQYF</sequence>
<organism evidence="2 3">
    <name type="scientific">Anaerobacillus alkalidiazotrophicus</name>
    <dbReference type="NCBI Taxonomy" id="472963"/>
    <lineage>
        <taxon>Bacteria</taxon>
        <taxon>Bacillati</taxon>
        <taxon>Bacillota</taxon>
        <taxon>Bacilli</taxon>
        <taxon>Bacillales</taxon>
        <taxon>Bacillaceae</taxon>
        <taxon>Anaerobacillus</taxon>
    </lineage>
</organism>
<comment type="caution">
    <text evidence="2">The sequence shown here is derived from an EMBL/GenBank/DDBJ whole genome shotgun (WGS) entry which is preliminary data.</text>
</comment>
<evidence type="ECO:0000256" key="1">
    <source>
        <dbReference type="SAM" id="SignalP"/>
    </source>
</evidence>
<evidence type="ECO:0000313" key="2">
    <source>
        <dbReference type="EMBL" id="OIJ22394.1"/>
    </source>
</evidence>
<dbReference type="Proteomes" id="UP000180057">
    <property type="component" value="Unassembled WGS sequence"/>
</dbReference>
<proteinExistence type="predicted"/>
<name>A0A1S2MCU6_9BACI</name>
<feature type="chain" id="PRO_5039296260" description="PsbP C-terminal domain-containing protein" evidence="1">
    <location>
        <begin position="21"/>
        <end position="167"/>
    </location>
</feature>
<dbReference type="AlphaFoldDB" id="A0A1S2MCU6"/>
<dbReference type="PROSITE" id="PS51257">
    <property type="entry name" value="PROKAR_LIPOPROTEIN"/>
    <property type="match status" value="1"/>
</dbReference>